<dbReference type="RefSeq" id="WP_203899227.1">
    <property type="nucleotide sequence ID" value="NZ_BOPF01000008.1"/>
</dbReference>
<proteinExistence type="predicted"/>
<dbReference type="EMBL" id="BOPF01000008">
    <property type="protein sequence ID" value="GIJ45670.1"/>
    <property type="molecule type" value="Genomic_DNA"/>
</dbReference>
<gene>
    <name evidence="2" type="ORF">Val02_25560</name>
</gene>
<feature type="transmembrane region" description="Helical" evidence="1">
    <location>
        <begin position="37"/>
        <end position="57"/>
    </location>
</feature>
<accession>A0A8J4DP81</accession>
<evidence type="ECO:0000313" key="3">
    <source>
        <dbReference type="Proteomes" id="UP000619260"/>
    </source>
</evidence>
<protein>
    <submittedName>
        <fullName evidence="2">Uncharacterized protein</fullName>
    </submittedName>
</protein>
<name>A0A8J4DP81_9ACTN</name>
<dbReference type="Proteomes" id="UP000619260">
    <property type="component" value="Unassembled WGS sequence"/>
</dbReference>
<dbReference type="AlphaFoldDB" id="A0A8J4DP81"/>
<keyword evidence="1" id="KW-0812">Transmembrane</keyword>
<comment type="caution">
    <text evidence="2">The sequence shown here is derived from an EMBL/GenBank/DDBJ whole genome shotgun (WGS) entry which is preliminary data.</text>
</comment>
<feature type="transmembrane region" description="Helical" evidence="1">
    <location>
        <begin position="7"/>
        <end position="25"/>
    </location>
</feature>
<keyword evidence="3" id="KW-1185">Reference proteome</keyword>
<keyword evidence="1" id="KW-1133">Transmembrane helix</keyword>
<evidence type="ECO:0000313" key="2">
    <source>
        <dbReference type="EMBL" id="GIJ45670.1"/>
    </source>
</evidence>
<organism evidence="2 3">
    <name type="scientific">Virgisporangium aliadipatigenens</name>
    <dbReference type="NCBI Taxonomy" id="741659"/>
    <lineage>
        <taxon>Bacteria</taxon>
        <taxon>Bacillati</taxon>
        <taxon>Actinomycetota</taxon>
        <taxon>Actinomycetes</taxon>
        <taxon>Micromonosporales</taxon>
        <taxon>Micromonosporaceae</taxon>
        <taxon>Virgisporangium</taxon>
    </lineage>
</organism>
<keyword evidence="1" id="KW-0472">Membrane</keyword>
<reference evidence="2" key="1">
    <citation type="submission" date="2021-01" db="EMBL/GenBank/DDBJ databases">
        <title>Whole genome shotgun sequence of Virgisporangium aliadipatigenens NBRC 105644.</title>
        <authorList>
            <person name="Komaki H."/>
            <person name="Tamura T."/>
        </authorList>
    </citation>
    <scope>NUCLEOTIDE SEQUENCE</scope>
    <source>
        <strain evidence="2">NBRC 105644</strain>
    </source>
</reference>
<sequence>MADERSWYADWRVFLAAAAALVVMWGVESWRKGDVMWFWPAVPLVIWVLLAAGAVLVRKAGRRAG</sequence>
<evidence type="ECO:0000256" key="1">
    <source>
        <dbReference type="SAM" id="Phobius"/>
    </source>
</evidence>